<comment type="caution">
    <text evidence="2">The sequence shown here is derived from an EMBL/GenBank/DDBJ whole genome shotgun (WGS) entry which is preliminary data.</text>
</comment>
<dbReference type="EMBL" id="PDKK01000001">
    <property type="protein sequence ID" value="RXK08297.1"/>
    <property type="molecule type" value="Genomic_DNA"/>
</dbReference>
<organism evidence="2 3">
    <name type="scientific">Halarcobacter ebronensis</name>
    <dbReference type="NCBI Taxonomy" id="1462615"/>
    <lineage>
        <taxon>Bacteria</taxon>
        <taxon>Pseudomonadati</taxon>
        <taxon>Campylobacterota</taxon>
        <taxon>Epsilonproteobacteria</taxon>
        <taxon>Campylobacterales</taxon>
        <taxon>Arcobacteraceae</taxon>
        <taxon>Halarcobacter</taxon>
    </lineage>
</organism>
<dbReference type="OrthoDB" id="9772788at2"/>
<dbReference type="SUPFAM" id="SSF54637">
    <property type="entry name" value="Thioesterase/thiol ester dehydrase-isomerase"/>
    <property type="match status" value="1"/>
</dbReference>
<dbReference type="InterPro" id="IPR029069">
    <property type="entry name" value="HotDog_dom_sf"/>
</dbReference>
<reference evidence="2 3" key="1">
    <citation type="submission" date="2017-10" db="EMBL/GenBank/DDBJ databases">
        <title>Genomics of the genus Arcobacter.</title>
        <authorList>
            <person name="Perez-Cataluna A."/>
            <person name="Figueras M.J."/>
        </authorList>
    </citation>
    <scope>NUCLEOTIDE SEQUENCE [LARGE SCALE GENOMIC DNA]</scope>
    <source>
        <strain evidence="2 3">CECT 8441</strain>
    </source>
</reference>
<proteinExistence type="predicted"/>
<evidence type="ECO:0000313" key="3">
    <source>
        <dbReference type="Proteomes" id="UP000289758"/>
    </source>
</evidence>
<evidence type="ECO:0000313" key="2">
    <source>
        <dbReference type="EMBL" id="RXK08297.1"/>
    </source>
</evidence>
<sequence length="101" mass="11950">MLFSDLFKIIKNNNEFSFEIMLCDECHPIFKAHFPKNPILPGFIQIDISSYLFNLNFTKIKKAKFLDTLLPNDSVVINLYKEKKRVELIKNSKKVSEFIYE</sequence>
<feature type="domain" description="ApeI dehydratase-like" evidence="1">
    <location>
        <begin position="13"/>
        <end position="86"/>
    </location>
</feature>
<dbReference type="Gene3D" id="3.10.129.10">
    <property type="entry name" value="Hotdog Thioesterase"/>
    <property type="match status" value="1"/>
</dbReference>
<name>A0A4Q1AR72_9BACT</name>
<dbReference type="Proteomes" id="UP000289758">
    <property type="component" value="Unassembled WGS sequence"/>
</dbReference>
<accession>A0A4Q1AR72</accession>
<dbReference type="Pfam" id="PF22818">
    <property type="entry name" value="ApeI-like"/>
    <property type="match status" value="1"/>
</dbReference>
<dbReference type="RefSeq" id="WP_129085874.1">
    <property type="nucleotide sequence ID" value="NZ_CP053836.1"/>
</dbReference>
<evidence type="ECO:0000259" key="1">
    <source>
        <dbReference type="Pfam" id="PF22818"/>
    </source>
</evidence>
<dbReference type="AlphaFoldDB" id="A0A4Q1AR72"/>
<keyword evidence="3" id="KW-1185">Reference proteome</keyword>
<gene>
    <name evidence="2" type="ORF">CRV07_00385</name>
</gene>
<protein>
    <recommendedName>
        <fullName evidence="1">ApeI dehydratase-like domain-containing protein</fullName>
    </recommendedName>
</protein>
<dbReference type="InterPro" id="IPR054545">
    <property type="entry name" value="ApeI-like"/>
</dbReference>